<protein>
    <recommendedName>
        <fullName evidence="2">Activator of Hsp90 ATPase homologue 1/2-like C-terminal domain-containing protein</fullName>
    </recommendedName>
</protein>
<dbReference type="AlphaFoldDB" id="A0A3N4MC07"/>
<name>A0A3N4MC07_9BACT</name>
<keyword evidence="4" id="KW-1185">Reference proteome</keyword>
<evidence type="ECO:0000313" key="3">
    <source>
        <dbReference type="EMBL" id="RPD39366.1"/>
    </source>
</evidence>
<accession>A0A3N4MC07</accession>
<feature type="domain" description="Activator of Hsp90 ATPase homologue 1/2-like C-terminal" evidence="2">
    <location>
        <begin position="27"/>
        <end position="146"/>
    </location>
</feature>
<dbReference type="SUPFAM" id="SSF55961">
    <property type="entry name" value="Bet v1-like"/>
    <property type="match status" value="1"/>
</dbReference>
<dbReference type="Pfam" id="PF08327">
    <property type="entry name" value="AHSA1"/>
    <property type="match status" value="1"/>
</dbReference>
<dbReference type="Proteomes" id="UP000279089">
    <property type="component" value="Unassembled WGS sequence"/>
</dbReference>
<evidence type="ECO:0000259" key="2">
    <source>
        <dbReference type="Pfam" id="PF08327"/>
    </source>
</evidence>
<gene>
    <name evidence="3" type="ORF">EG028_19780</name>
</gene>
<sequence length="149" mass="16652">MEAVSFFPKLCTNTSAMTIEKTIEINTAPAKVWRVFTDPAVTKEMGGEYVSGWEPGSSFGWKGPDGNMYSNGVILELIPEQLLKHSLLEVQDPEILLSVITYQLIPHQDATLLAAKEELNYEVTEEQLRDAIEGWEIALRAVKDLAEKI</sequence>
<reference evidence="4" key="1">
    <citation type="submission" date="2018-11" db="EMBL/GenBank/DDBJ databases">
        <title>Chitinophaga lutea sp.nov., isolate from arsenic contaminated soil.</title>
        <authorList>
            <person name="Zong Y."/>
        </authorList>
    </citation>
    <scope>NUCLEOTIDE SEQUENCE [LARGE SCALE GENOMIC DNA]</scope>
    <source>
        <strain evidence="4">YLT18</strain>
    </source>
</reference>
<dbReference type="Gene3D" id="3.30.530.20">
    <property type="match status" value="1"/>
</dbReference>
<evidence type="ECO:0000256" key="1">
    <source>
        <dbReference type="ARBA" id="ARBA00006817"/>
    </source>
</evidence>
<dbReference type="InterPro" id="IPR023393">
    <property type="entry name" value="START-like_dom_sf"/>
</dbReference>
<organism evidence="3 4">
    <name type="scientific">Chitinophaga barathri</name>
    <dbReference type="NCBI Taxonomy" id="1647451"/>
    <lineage>
        <taxon>Bacteria</taxon>
        <taxon>Pseudomonadati</taxon>
        <taxon>Bacteroidota</taxon>
        <taxon>Chitinophagia</taxon>
        <taxon>Chitinophagales</taxon>
        <taxon>Chitinophagaceae</taxon>
        <taxon>Chitinophaga</taxon>
    </lineage>
</organism>
<dbReference type="InterPro" id="IPR013538">
    <property type="entry name" value="ASHA1/2-like_C"/>
</dbReference>
<dbReference type="OrthoDB" id="765368at2"/>
<comment type="caution">
    <text evidence="3">The sequence shown here is derived from an EMBL/GenBank/DDBJ whole genome shotgun (WGS) entry which is preliminary data.</text>
</comment>
<proteinExistence type="inferred from homology"/>
<comment type="similarity">
    <text evidence="1">Belongs to the AHA1 family.</text>
</comment>
<dbReference type="EMBL" id="RMBX01000011">
    <property type="protein sequence ID" value="RPD39366.1"/>
    <property type="molecule type" value="Genomic_DNA"/>
</dbReference>
<evidence type="ECO:0000313" key="4">
    <source>
        <dbReference type="Proteomes" id="UP000279089"/>
    </source>
</evidence>